<feature type="signal peptide" evidence="2">
    <location>
        <begin position="1"/>
        <end position="28"/>
    </location>
</feature>
<evidence type="ECO:0000313" key="4">
    <source>
        <dbReference type="Proteomes" id="UP000273643"/>
    </source>
</evidence>
<keyword evidence="1" id="KW-0812">Transmembrane</keyword>
<dbReference type="OrthoDB" id="484205at2"/>
<keyword evidence="2" id="KW-0732">Signal</keyword>
<reference evidence="3 4" key="1">
    <citation type="submission" date="2018-11" db="EMBL/GenBank/DDBJ databases">
        <title>Genomic Encyclopedia of Type Strains, Phase IV (KMG-IV): sequencing the most valuable type-strain genomes for metagenomic binning, comparative biology and taxonomic classification.</title>
        <authorList>
            <person name="Goeker M."/>
        </authorList>
    </citation>
    <scope>NUCLEOTIDE SEQUENCE [LARGE SCALE GENOMIC DNA]</scope>
    <source>
        <strain evidence="3 4">DSM 16974</strain>
    </source>
</reference>
<keyword evidence="1" id="KW-0472">Membrane</keyword>
<dbReference type="EMBL" id="RJUK01000001">
    <property type="protein sequence ID" value="ROQ20680.1"/>
    <property type="molecule type" value="Genomic_DNA"/>
</dbReference>
<accession>A0A3N1P1U0</accession>
<keyword evidence="4" id="KW-1185">Reference proteome</keyword>
<dbReference type="AlphaFoldDB" id="A0A3N1P1U0"/>
<keyword evidence="1" id="KW-1133">Transmembrane helix</keyword>
<evidence type="ECO:0000256" key="2">
    <source>
        <dbReference type="SAM" id="SignalP"/>
    </source>
</evidence>
<feature type="chain" id="PRO_5018148998" description="Secreted protein with PEP-CTERM sorting signal" evidence="2">
    <location>
        <begin position="29"/>
        <end position="203"/>
    </location>
</feature>
<evidence type="ECO:0008006" key="5">
    <source>
        <dbReference type="Google" id="ProtNLM"/>
    </source>
</evidence>
<comment type="caution">
    <text evidence="3">The sequence shown here is derived from an EMBL/GenBank/DDBJ whole genome shotgun (WGS) entry which is preliminary data.</text>
</comment>
<protein>
    <recommendedName>
        <fullName evidence="5">Secreted protein with PEP-CTERM sorting signal</fullName>
    </recommendedName>
</protein>
<dbReference type="RefSeq" id="WP_123637791.1">
    <property type="nucleotide sequence ID" value="NZ_RJUK01000001.1"/>
</dbReference>
<gene>
    <name evidence="3" type="ORF">EDC38_1293</name>
</gene>
<feature type="transmembrane region" description="Helical" evidence="1">
    <location>
        <begin position="182"/>
        <end position="198"/>
    </location>
</feature>
<sequence>MKDGIHFTQRWLKGLAIALLLGAPLASADLITFDDLDPSEGSVSEQSYAGFNWDSRWGLGDSGMSGFGDAAHSGSQFLFNQGFESNLEITRDNPFDFMGAYFASTSNYNNMSFWITLVAYDGQGNKVGELVDAQINPDFENQPLWIAADFTNVSRLVVDAAGGIFAMDSLQFQDTAVSVNEAGGFVLLLIGLGGLWAARRRVH</sequence>
<dbReference type="Proteomes" id="UP000273643">
    <property type="component" value="Unassembled WGS sequence"/>
</dbReference>
<proteinExistence type="predicted"/>
<evidence type="ECO:0000313" key="3">
    <source>
        <dbReference type="EMBL" id="ROQ20680.1"/>
    </source>
</evidence>
<name>A0A3N1P1U0_9GAMM</name>
<evidence type="ECO:0000256" key="1">
    <source>
        <dbReference type="SAM" id="Phobius"/>
    </source>
</evidence>
<organism evidence="3 4">
    <name type="scientific">Marinimicrobium koreense</name>
    <dbReference type="NCBI Taxonomy" id="306545"/>
    <lineage>
        <taxon>Bacteria</taxon>
        <taxon>Pseudomonadati</taxon>
        <taxon>Pseudomonadota</taxon>
        <taxon>Gammaproteobacteria</taxon>
        <taxon>Cellvibrionales</taxon>
        <taxon>Cellvibrionaceae</taxon>
        <taxon>Marinimicrobium</taxon>
    </lineage>
</organism>